<dbReference type="FunFam" id="2.60.40.10:FF:000233">
    <property type="entry name" value="Myomesin 1"/>
    <property type="match status" value="1"/>
</dbReference>
<gene>
    <name evidence="7" type="primary">myom3</name>
</gene>
<dbReference type="CDD" id="cd00096">
    <property type="entry name" value="Ig"/>
    <property type="match status" value="2"/>
</dbReference>
<dbReference type="SMART" id="SM00060">
    <property type="entry name" value="FN3"/>
    <property type="match status" value="5"/>
</dbReference>
<keyword evidence="3" id="KW-0393">Immunoglobulin domain</keyword>
<evidence type="ECO:0000256" key="2">
    <source>
        <dbReference type="ARBA" id="ARBA00023179"/>
    </source>
</evidence>
<dbReference type="Proteomes" id="UP000515129">
    <property type="component" value="Chromosome 41"/>
</dbReference>
<dbReference type="GO" id="GO:0005198">
    <property type="term" value="F:structural molecule activity"/>
    <property type="evidence" value="ECO:0007669"/>
    <property type="project" value="UniProtKB-ARBA"/>
</dbReference>
<dbReference type="GO" id="GO:0003007">
    <property type="term" value="P:heart morphogenesis"/>
    <property type="evidence" value="ECO:0007669"/>
    <property type="project" value="UniProtKB-ARBA"/>
</dbReference>
<reference evidence="7" key="1">
    <citation type="submission" date="2025-08" db="UniProtKB">
        <authorList>
            <consortium name="RefSeq"/>
        </authorList>
    </citation>
    <scope>IDENTIFICATION</scope>
    <source>
        <strain evidence="7">Wakin</strain>
        <tissue evidence="7">Muscle</tissue>
    </source>
</reference>
<feature type="domain" description="Ig-like" evidence="4">
    <location>
        <begin position="154"/>
        <end position="244"/>
    </location>
</feature>
<dbReference type="PRINTS" id="PR00014">
    <property type="entry name" value="FNTYPEIII"/>
</dbReference>
<dbReference type="InterPro" id="IPR036179">
    <property type="entry name" value="Ig-like_dom_sf"/>
</dbReference>
<dbReference type="FunFam" id="2.60.40.10:FF:000192">
    <property type="entry name" value="Myomesin 1"/>
    <property type="match status" value="1"/>
</dbReference>
<dbReference type="OrthoDB" id="9936265at2759"/>
<dbReference type="SUPFAM" id="SSF48726">
    <property type="entry name" value="Immunoglobulin"/>
    <property type="match status" value="4"/>
</dbReference>
<feature type="domain" description="Fibronectin type-III" evidence="5">
    <location>
        <begin position="804"/>
        <end position="902"/>
    </location>
</feature>
<feature type="domain" description="Fibronectin type-III" evidence="5">
    <location>
        <begin position="374"/>
        <end position="469"/>
    </location>
</feature>
<dbReference type="GO" id="GO:0055013">
    <property type="term" value="P:cardiac muscle cell development"/>
    <property type="evidence" value="ECO:0007669"/>
    <property type="project" value="UniProtKB-ARBA"/>
</dbReference>
<sequence length="1437" mass="161540">MKTSSGAAESFVMANKIITQRCQEEQMEQMSHSMQMSSQIKKRKFKSSDEEASLSEFYPIIPGDVMSVKEILTEPKFPRHRTWEALRETLSSDELHQRNQWTLFGNEAEKLEIGVIRNQRVVRERVDRLSLRCEAERKASLHMKFMEDLSMKAPDFSVPLRSHTVWVGMDVHLSCLIQGCPLPSITWFKDDVPLRGSLPWNYKLTKKCGLDVLEIRRCSAEDAGEYKVIAKSSLGEVTSSARLIVNSHEGAEAKLKRSWTPISVPEPDAQLASTFPPTFVKEGDNLVLQCSFTTALLPFQQEVTWYRDGLVVRQSSRVELQTGLRSASLTLKRVHKEHEGLYSVRLRTWDGSVEHSAYVYVKDGPSVVVGAPGSPLQVKCSDVSRDYVFLSWIPPSADGAAAVQGYFIERCDIGVGKWERCNDVIQKECHYPIIGLKENTMYQFRVCAVNQAGVGRPSKSTDPILTSDPLEPSRTTVVKVDRGREIVITKDQLEGQIRVPFPPTDVQVCELSDKYAVLSWTEPDPRGREPLTYSVERSLTGKESWHLASMDMTVLSTRFVAFDQQKGKSYTYRVRSVNKYGISDPSLPSEPIAMGQPLGVPDPPHDVLSIRDTDSSVLLQWKEPKITEGIVGYYLYCSEVGSGQWKTINNKPMTKTRFTVDGLKTNKEYVFRVKSVGLAGNSIYSEESPAIRVKSAIRVPSRPSAIALLHCTGAEMLIGWRAPANHGGDLVRGYYLDQREKSQSSWTEISIKPTKERVYEVTGLQEGSFYQFRVFAANVAGLGDASEASELFLCERWTMPEPGCPYDLEFREVRRNSLVLLWAEPLYKGQSEISGYVVEISEGAESEDWTPVTSEPVTETHLKVSGLKAGQTYRLRVSAVNTAGVGISSLASEPVEAQTKAGTKEIEIGVDNDGFIFLGFEAPDSTDKDVFKWSKNYGKAIEAGRARLENKNNRSVLTFTDASEHDLGLYTVELRGNPEVSSSFTFTADDLERLTELSWHVRNPLIALKSEGWQVDVSEQGSVRLWLQTEALSSAAELRLILNDAEISSTPTRKINFDKAQGLVEILFDQISGDDEGSYTAQLKDGRAKNQFTLVFVDKKFRDTLAKSQANRHNWKRKLGPHFLEFLSWTVTSDCEMILKCKVTNVSKETRVKWFKDGVELLHAVYEPTGVSTFTVPQVTRKELGVYRAVVSDSRGEDQSVLELIDDEFERLLQQLNKQCALSAGPVGIQCTAQGFKLYCSLKYYLSCMNTSWHFRDKRIDLQERTKPGSSMQKVWIEILGPTEADKGKYTLEMFDGQETHKRSLDLSGQAFADALLEHQRLKQVEFAEKNRARVTKGLPDVVAIMENKSLCLTCFAEGDPAPEMFWLKNDREVTSTGQYNIRNENKSSTLTINHVTMEDSGNYSIFVRNKHGSQTVLVTVSVYKRGEKPRADAVQM</sequence>
<dbReference type="FunFam" id="2.60.40.10:FF:000179">
    <property type="entry name" value="Myomesin 2"/>
    <property type="match status" value="1"/>
</dbReference>
<feature type="domain" description="Ig-like" evidence="4">
    <location>
        <begin position="1121"/>
        <end position="1203"/>
    </location>
</feature>
<dbReference type="SMART" id="SM00408">
    <property type="entry name" value="IGc2"/>
    <property type="match status" value="3"/>
</dbReference>
<accession>A0A6P6LJ59</accession>
<dbReference type="InterPro" id="IPR007110">
    <property type="entry name" value="Ig-like_dom"/>
</dbReference>
<evidence type="ECO:0000259" key="4">
    <source>
        <dbReference type="PROSITE" id="PS50835"/>
    </source>
</evidence>
<dbReference type="PROSITE" id="PS50853">
    <property type="entry name" value="FN3"/>
    <property type="match status" value="5"/>
</dbReference>
<dbReference type="FunFam" id="2.60.40.10:FF:000029">
    <property type="entry name" value="Myomesin 1"/>
    <property type="match status" value="2"/>
</dbReference>
<proteinExistence type="predicted"/>
<dbReference type="Pfam" id="PF13927">
    <property type="entry name" value="Ig_3"/>
    <property type="match status" value="1"/>
</dbReference>
<dbReference type="PANTHER" id="PTHR13817:SF89">
    <property type="entry name" value="MYOMESIN-3"/>
    <property type="match status" value="1"/>
</dbReference>
<evidence type="ECO:0000256" key="1">
    <source>
        <dbReference type="ARBA" id="ARBA00022737"/>
    </source>
</evidence>
<keyword evidence="6" id="KW-1185">Reference proteome</keyword>
<evidence type="ECO:0000259" key="5">
    <source>
        <dbReference type="PROSITE" id="PS50853"/>
    </source>
</evidence>
<dbReference type="KEGG" id="caua:113059341"/>
<dbReference type="InterPro" id="IPR003961">
    <property type="entry name" value="FN3_dom"/>
</dbReference>
<dbReference type="InterPro" id="IPR050964">
    <property type="entry name" value="Striated_Muscle_Regulatory"/>
</dbReference>
<dbReference type="SUPFAM" id="SSF49265">
    <property type="entry name" value="Fibronectin type III"/>
    <property type="match status" value="4"/>
</dbReference>
<dbReference type="FunFam" id="2.60.40.10:FF:000107">
    <property type="entry name" value="Myosin, light chain kinase a"/>
    <property type="match status" value="1"/>
</dbReference>
<feature type="domain" description="Ig-like" evidence="4">
    <location>
        <begin position="267"/>
        <end position="360"/>
    </location>
</feature>
<dbReference type="PANTHER" id="PTHR13817">
    <property type="entry name" value="TITIN"/>
    <property type="match status" value="1"/>
</dbReference>
<name>A0A6P6LJ59_CARAU</name>
<dbReference type="CDD" id="cd00063">
    <property type="entry name" value="FN3"/>
    <property type="match status" value="5"/>
</dbReference>
<dbReference type="Pfam" id="PF00041">
    <property type="entry name" value="fn3"/>
    <property type="match status" value="5"/>
</dbReference>
<dbReference type="PROSITE" id="PS50835">
    <property type="entry name" value="IG_LIKE"/>
    <property type="match status" value="4"/>
</dbReference>
<dbReference type="InterPro" id="IPR003598">
    <property type="entry name" value="Ig_sub2"/>
</dbReference>
<feature type="domain" description="Fibronectin type-III" evidence="5">
    <location>
        <begin position="502"/>
        <end position="597"/>
    </location>
</feature>
<protein>
    <submittedName>
        <fullName evidence="7">Myomesin-3</fullName>
    </submittedName>
</protein>
<dbReference type="RefSeq" id="XP_026083557.1">
    <property type="nucleotide sequence ID" value="XM_026227772.1"/>
</dbReference>
<dbReference type="FunFam" id="2.60.40.10:FF:000197">
    <property type="entry name" value="Myomesin 1"/>
    <property type="match status" value="1"/>
</dbReference>
<keyword evidence="1" id="KW-0677">Repeat</keyword>
<organism evidence="6 7">
    <name type="scientific">Carassius auratus</name>
    <name type="common">Goldfish</name>
    <dbReference type="NCBI Taxonomy" id="7957"/>
    <lineage>
        <taxon>Eukaryota</taxon>
        <taxon>Metazoa</taxon>
        <taxon>Chordata</taxon>
        <taxon>Craniata</taxon>
        <taxon>Vertebrata</taxon>
        <taxon>Euteleostomi</taxon>
        <taxon>Actinopterygii</taxon>
        <taxon>Neopterygii</taxon>
        <taxon>Teleostei</taxon>
        <taxon>Ostariophysi</taxon>
        <taxon>Cypriniformes</taxon>
        <taxon>Cyprinidae</taxon>
        <taxon>Cyprininae</taxon>
        <taxon>Carassius</taxon>
    </lineage>
</organism>
<dbReference type="Pfam" id="PF07679">
    <property type="entry name" value="I-set"/>
    <property type="match status" value="3"/>
</dbReference>
<dbReference type="Gene3D" id="2.60.40.10">
    <property type="entry name" value="Immunoglobulins"/>
    <property type="match status" value="12"/>
</dbReference>
<feature type="domain" description="Ig-like" evidence="4">
    <location>
        <begin position="1347"/>
        <end position="1422"/>
    </location>
</feature>
<evidence type="ECO:0000256" key="3">
    <source>
        <dbReference type="ARBA" id="ARBA00023319"/>
    </source>
</evidence>
<dbReference type="SMART" id="SM00409">
    <property type="entry name" value="IG"/>
    <property type="match status" value="5"/>
</dbReference>
<dbReference type="CTD" id="127294"/>
<dbReference type="InterPro" id="IPR003599">
    <property type="entry name" value="Ig_sub"/>
</dbReference>
<evidence type="ECO:0000313" key="7">
    <source>
        <dbReference type="RefSeq" id="XP_026083557.1"/>
    </source>
</evidence>
<dbReference type="InterPro" id="IPR013783">
    <property type="entry name" value="Ig-like_fold"/>
</dbReference>
<keyword evidence="2" id="KW-0514">Muscle protein</keyword>
<feature type="domain" description="Fibronectin type-III" evidence="5">
    <location>
        <begin position="699"/>
        <end position="796"/>
    </location>
</feature>
<evidence type="ECO:0000313" key="6">
    <source>
        <dbReference type="Proteomes" id="UP000515129"/>
    </source>
</evidence>
<dbReference type="FunFam" id="2.60.40.10:FF:000069">
    <property type="entry name" value="Alpha-protein kinase 3"/>
    <property type="match status" value="1"/>
</dbReference>
<dbReference type="InterPro" id="IPR013098">
    <property type="entry name" value="Ig_I-set"/>
</dbReference>
<dbReference type="InterPro" id="IPR036116">
    <property type="entry name" value="FN3_sf"/>
</dbReference>
<feature type="domain" description="Fibronectin type-III" evidence="5">
    <location>
        <begin position="600"/>
        <end position="696"/>
    </location>
</feature>